<name>W4JZP6_HETIT</name>
<evidence type="ECO:0000256" key="4">
    <source>
        <dbReference type="ARBA" id="ARBA00022776"/>
    </source>
</evidence>
<dbReference type="STRING" id="747525.W4JZP6"/>
<dbReference type="Gene3D" id="3.30.457.50">
    <property type="entry name" value="Chromosome segregation protein Spc25"/>
    <property type="match status" value="1"/>
</dbReference>
<proteinExistence type="inferred from homology"/>
<dbReference type="PANTHER" id="PTHR14281:SF0">
    <property type="entry name" value="KINETOCHORE PROTEIN SPC25"/>
    <property type="match status" value="1"/>
</dbReference>
<feature type="coiled-coil region" evidence="10">
    <location>
        <begin position="49"/>
        <end position="118"/>
    </location>
</feature>
<evidence type="ECO:0000256" key="2">
    <source>
        <dbReference type="ARBA" id="ARBA00022454"/>
    </source>
</evidence>
<dbReference type="CDD" id="cd23784">
    <property type="entry name" value="RWD_Spc25"/>
    <property type="match status" value="1"/>
</dbReference>
<evidence type="ECO:0000256" key="5">
    <source>
        <dbReference type="ARBA" id="ARBA00022838"/>
    </source>
</evidence>
<dbReference type="EMBL" id="KI925462">
    <property type="protein sequence ID" value="ETW78311.1"/>
    <property type="molecule type" value="Genomic_DNA"/>
</dbReference>
<evidence type="ECO:0000256" key="10">
    <source>
        <dbReference type="SAM" id="Coils"/>
    </source>
</evidence>
<dbReference type="InterPro" id="IPR045143">
    <property type="entry name" value="Spc25"/>
</dbReference>
<sequence length="245" mass="27571">MAHALRTPQVDLAAILAAQNPHIDLRLDAYDASNRNFSKAVASYAARVVAEITQRRNAHAAELKKLADRAQVIEAETNRCKMKEIELVATLEKEKEELKSAESSVAALRRQLSSIREASAALDVEIEQYRAVTSNLRKERNSEHATLNWYASTTSPELRACESRLRCIVEGIAKDQLLIRFSHVDPTDHTREFSFVLDISARSYRVLTSTPPLPTLPILVDQLNDSRNVYGFIKSVRQAYVELLN</sequence>
<dbReference type="GO" id="GO:0051301">
    <property type="term" value="P:cell division"/>
    <property type="evidence" value="ECO:0007669"/>
    <property type="project" value="UniProtKB-UniRule"/>
</dbReference>
<dbReference type="AlphaFoldDB" id="W4JZP6"/>
<dbReference type="OrthoDB" id="4056921at2759"/>
<evidence type="ECO:0000313" key="13">
    <source>
        <dbReference type="Proteomes" id="UP000030671"/>
    </source>
</evidence>
<reference evidence="12 13" key="1">
    <citation type="journal article" date="2012" name="New Phytol.">
        <title>Insight into trade-off between wood decay and parasitism from the genome of a fungal forest pathogen.</title>
        <authorList>
            <person name="Olson A."/>
            <person name="Aerts A."/>
            <person name="Asiegbu F."/>
            <person name="Belbahri L."/>
            <person name="Bouzid O."/>
            <person name="Broberg A."/>
            <person name="Canback B."/>
            <person name="Coutinho P.M."/>
            <person name="Cullen D."/>
            <person name="Dalman K."/>
            <person name="Deflorio G."/>
            <person name="van Diepen L.T."/>
            <person name="Dunand C."/>
            <person name="Duplessis S."/>
            <person name="Durling M."/>
            <person name="Gonthier P."/>
            <person name="Grimwood J."/>
            <person name="Fossdal C.G."/>
            <person name="Hansson D."/>
            <person name="Henrissat B."/>
            <person name="Hietala A."/>
            <person name="Himmelstrand K."/>
            <person name="Hoffmeister D."/>
            <person name="Hogberg N."/>
            <person name="James T.Y."/>
            <person name="Karlsson M."/>
            <person name="Kohler A."/>
            <person name="Kues U."/>
            <person name="Lee Y.H."/>
            <person name="Lin Y.C."/>
            <person name="Lind M."/>
            <person name="Lindquist E."/>
            <person name="Lombard V."/>
            <person name="Lucas S."/>
            <person name="Lunden K."/>
            <person name="Morin E."/>
            <person name="Murat C."/>
            <person name="Park J."/>
            <person name="Raffaello T."/>
            <person name="Rouze P."/>
            <person name="Salamov A."/>
            <person name="Schmutz J."/>
            <person name="Solheim H."/>
            <person name="Stahlberg J."/>
            <person name="Velez H."/>
            <person name="de Vries R.P."/>
            <person name="Wiebenga A."/>
            <person name="Woodward S."/>
            <person name="Yakovlev I."/>
            <person name="Garbelotto M."/>
            <person name="Martin F."/>
            <person name="Grigoriev I.V."/>
            <person name="Stenlid J."/>
        </authorList>
    </citation>
    <scope>NUCLEOTIDE SEQUENCE [LARGE SCALE GENOMIC DNA]</scope>
    <source>
        <strain evidence="12 13">TC 32-1</strain>
    </source>
</reference>
<dbReference type="GO" id="GO:0031262">
    <property type="term" value="C:Ndc80 complex"/>
    <property type="evidence" value="ECO:0007669"/>
    <property type="project" value="InterPro"/>
</dbReference>
<dbReference type="PANTHER" id="PTHR14281">
    <property type="entry name" value="KINETOCHORE PROTEIN SPC25-RELATED"/>
    <property type="match status" value="1"/>
</dbReference>
<keyword evidence="8 9" id="KW-0137">Centromere</keyword>
<gene>
    <name evidence="12" type="ORF">HETIRDRAFT_479484</name>
</gene>
<evidence type="ECO:0000256" key="9">
    <source>
        <dbReference type="RuleBase" id="RU367150"/>
    </source>
</evidence>
<dbReference type="InterPro" id="IPR013255">
    <property type="entry name" value="Spc25_C"/>
</dbReference>
<comment type="similarity">
    <text evidence="1 9">Belongs to the SPC25 family.</text>
</comment>
<dbReference type="RefSeq" id="XP_009550290.1">
    <property type="nucleotide sequence ID" value="XM_009551995.1"/>
</dbReference>
<dbReference type="Proteomes" id="UP000030671">
    <property type="component" value="Unassembled WGS sequence"/>
</dbReference>
<comment type="function">
    <text evidence="9">Acts as a component of the essential kinetochore-associated NDC80 complex, which is required for chromosome segregation and spindle checkpoint activity.</text>
</comment>
<evidence type="ECO:0000256" key="1">
    <source>
        <dbReference type="ARBA" id="ARBA00006379"/>
    </source>
</evidence>
<protein>
    <recommendedName>
        <fullName evidence="9">Kinetochore protein SPC25</fullName>
    </recommendedName>
</protein>
<feature type="domain" description="Chromosome segregation protein Spc25 C-terminal" evidence="11">
    <location>
        <begin position="172"/>
        <end position="240"/>
    </location>
</feature>
<keyword evidence="9" id="KW-0539">Nucleus</keyword>
<keyword evidence="3 9" id="KW-0132">Cell division</keyword>
<dbReference type="InParanoid" id="W4JZP6"/>
<evidence type="ECO:0000256" key="8">
    <source>
        <dbReference type="ARBA" id="ARBA00023328"/>
    </source>
</evidence>
<keyword evidence="13" id="KW-1185">Reference proteome</keyword>
<comment type="subcellular location">
    <subcellularLocation>
        <location evidence="9">Nucleus</location>
    </subcellularLocation>
    <subcellularLocation>
        <location evidence="9">Chromosome</location>
        <location evidence="9">Centromere</location>
        <location evidence="9">Kinetochore</location>
    </subcellularLocation>
</comment>
<dbReference type="GO" id="GO:0007059">
    <property type="term" value="P:chromosome segregation"/>
    <property type="evidence" value="ECO:0007669"/>
    <property type="project" value="InterPro"/>
</dbReference>
<organism evidence="12 13">
    <name type="scientific">Heterobasidion irregulare (strain TC 32-1)</name>
    <dbReference type="NCBI Taxonomy" id="747525"/>
    <lineage>
        <taxon>Eukaryota</taxon>
        <taxon>Fungi</taxon>
        <taxon>Dikarya</taxon>
        <taxon>Basidiomycota</taxon>
        <taxon>Agaricomycotina</taxon>
        <taxon>Agaricomycetes</taxon>
        <taxon>Russulales</taxon>
        <taxon>Bondarzewiaceae</taxon>
        <taxon>Heterobasidion</taxon>
        <taxon>Heterobasidion annosum species complex</taxon>
    </lineage>
</organism>
<evidence type="ECO:0000256" key="3">
    <source>
        <dbReference type="ARBA" id="ARBA00022618"/>
    </source>
</evidence>
<keyword evidence="4 9" id="KW-0498">Mitosis</keyword>
<keyword evidence="7 9" id="KW-0131">Cell cycle</keyword>
<accession>W4JZP6</accession>
<dbReference type="GeneID" id="20677870"/>
<evidence type="ECO:0000259" key="11">
    <source>
        <dbReference type="Pfam" id="PF08234"/>
    </source>
</evidence>
<evidence type="ECO:0000256" key="6">
    <source>
        <dbReference type="ARBA" id="ARBA00023054"/>
    </source>
</evidence>
<dbReference type="FunCoup" id="W4JZP6">
    <property type="interactions" value="121"/>
</dbReference>
<dbReference type="Pfam" id="PF08234">
    <property type="entry name" value="Spindle_Spc25"/>
    <property type="match status" value="1"/>
</dbReference>
<keyword evidence="5 9" id="KW-0995">Kinetochore</keyword>
<dbReference type="HOGENOM" id="CLU_093947_0_0_1"/>
<dbReference type="eggNOG" id="KOG4657">
    <property type="taxonomic scope" value="Eukaryota"/>
</dbReference>
<keyword evidence="6 10" id="KW-0175">Coiled coil</keyword>
<dbReference type="GO" id="GO:0005634">
    <property type="term" value="C:nucleus"/>
    <property type="evidence" value="ECO:0007669"/>
    <property type="project" value="UniProtKB-SubCell"/>
</dbReference>
<evidence type="ECO:0000256" key="7">
    <source>
        <dbReference type="ARBA" id="ARBA00023306"/>
    </source>
</evidence>
<dbReference type="KEGG" id="hir:HETIRDRAFT_479484"/>
<keyword evidence="2 9" id="KW-0158">Chromosome</keyword>
<evidence type="ECO:0000313" key="12">
    <source>
        <dbReference type="EMBL" id="ETW78311.1"/>
    </source>
</evidence>
<comment type="subunit">
    <text evidence="9">Component of the NDC80 complex.</text>
</comment>